<sequence length="876" mass="90670">MRQRLRRYWRVVFAIFRRDLKRLVTNPVALLLVAGACVLPSAYGWYLTLANWDPYERTDGVAVAVANEDAGAEVPGVGLLDAGEAVVAGLRENHELGWRFYDSADQGVAAVESGECFAAVVIPEGFSRDLAGVLTDGEDPPTLDYYLNEKISAAAPNFTDAGVAAIKEQVDASFVKTVATAAIDKGVAVAGAAGAAGASGETDLAGAVQQATDALGSVRSALADAGPALASAADAAEKSGSALADLAASLPQLRDAAQRAQDALASADGDVARSSLSLAGAMGSAGAELGTAATEAGAALGATSSSLIGAEADARQALAGARAAQTQTSSLVSALEPLAADNAEVAGALEALKSADAAASDMLGALEGDLSAVSDTAKGLLDVARTVNVGATQGAASLSSGAEALREKLAPDAGGALSSLSAALGATAGLVGALEPAVASAQASVQGLASAVAQAQAATGDATSAIDAASESLEGTLAAIRELQASSLAVDVHQLSNVDAERTAAFLADPVALDTVAVYPVKNYGSGVCPFFTNVGLWVAGFVFLGLFKLRVDPDGLPDFSPTQAYLGRWLLLMLLAVFPPLIACGGDVALGIQCESPAAFVFAGVVAGLVYVNLIYALAQAFRYVGKALAALLLFLQIPGSSGLYPVQMMPEFFSALHPWLPFTYAIDAMREAVAGFYGLQYWQDLAVLVLLFVPAGLFIGLAVGKWAYNLTLLLDREAADSGLFQGEQAPAQLRYRQVTILRLVLRDPEYRERLAGRAAWFERHYRLLKRIAWAGLALQFMAVPVLIALVRASVGDKLLLLAWLVAVVVVTDAYLVVIAFLHVSLPDKLRVLDADDTDQMRQIKETGSSHRGAGEGVRRSRLFDLSHPDGEDER</sequence>
<dbReference type="NCBIfam" id="TIGR03062">
    <property type="entry name" value="pip_yhgE_Cterm"/>
    <property type="match status" value="1"/>
</dbReference>
<evidence type="ECO:0000313" key="9">
    <source>
        <dbReference type="Proteomes" id="UP001431693"/>
    </source>
</evidence>
<protein>
    <submittedName>
        <fullName evidence="8">YhgE/Pip domain-containing protein</fullName>
    </submittedName>
</protein>
<feature type="transmembrane region" description="Helical" evidence="6">
    <location>
        <begin position="629"/>
        <end position="648"/>
    </location>
</feature>
<keyword evidence="3 6" id="KW-1133">Transmembrane helix</keyword>
<evidence type="ECO:0000313" key="8">
    <source>
        <dbReference type="EMBL" id="MDJ1129432.1"/>
    </source>
</evidence>
<feature type="transmembrane region" description="Helical" evidence="6">
    <location>
        <begin position="599"/>
        <end position="617"/>
    </location>
</feature>
<comment type="subcellular location">
    <subcellularLocation>
        <location evidence="1">Membrane</location>
        <topology evidence="1">Multi-pass membrane protein</topology>
    </subcellularLocation>
</comment>
<accession>A0ABT6ZKN0</accession>
<evidence type="ECO:0000256" key="3">
    <source>
        <dbReference type="ARBA" id="ARBA00022989"/>
    </source>
</evidence>
<evidence type="ECO:0000256" key="5">
    <source>
        <dbReference type="SAM" id="MobiDB-lite"/>
    </source>
</evidence>
<dbReference type="RefSeq" id="WP_283713780.1">
    <property type="nucleotide sequence ID" value="NZ_JASJEW010000006.1"/>
</dbReference>
<comment type="caution">
    <text evidence="8">The sequence shown here is derived from an EMBL/GenBank/DDBJ whole genome shotgun (WGS) entry which is preliminary data.</text>
</comment>
<organism evidence="8 9">
    <name type="scientific">Kribbibacterium absianum</name>
    <dbReference type="NCBI Taxonomy" id="3044210"/>
    <lineage>
        <taxon>Bacteria</taxon>
        <taxon>Bacillati</taxon>
        <taxon>Actinomycetota</taxon>
        <taxon>Coriobacteriia</taxon>
        <taxon>Coriobacteriales</taxon>
        <taxon>Kribbibacteriaceae</taxon>
        <taxon>Kribbibacterium</taxon>
    </lineage>
</organism>
<dbReference type="EMBL" id="JASJEX010000002">
    <property type="protein sequence ID" value="MDJ1129432.1"/>
    <property type="molecule type" value="Genomic_DNA"/>
</dbReference>
<dbReference type="InterPro" id="IPR013525">
    <property type="entry name" value="ABC2_TM"/>
</dbReference>
<feature type="transmembrane region" description="Helical" evidence="6">
    <location>
        <begin position="802"/>
        <end position="823"/>
    </location>
</feature>
<feature type="transmembrane region" description="Helical" evidence="6">
    <location>
        <begin position="773"/>
        <end position="796"/>
    </location>
</feature>
<dbReference type="Proteomes" id="UP001431693">
    <property type="component" value="Unassembled WGS sequence"/>
</dbReference>
<keyword evidence="9" id="KW-1185">Reference proteome</keyword>
<proteinExistence type="predicted"/>
<dbReference type="PANTHER" id="PTHR43077:SF10">
    <property type="entry name" value="TRANSPORT PERMEASE PROTEIN"/>
    <property type="match status" value="1"/>
</dbReference>
<name>A0ABT6ZKN0_9ACTN</name>
<dbReference type="InterPro" id="IPR017501">
    <property type="entry name" value="Phage_infect_YhgE_C"/>
</dbReference>
<evidence type="ECO:0000256" key="4">
    <source>
        <dbReference type="ARBA" id="ARBA00023136"/>
    </source>
</evidence>
<evidence type="ECO:0000259" key="7">
    <source>
        <dbReference type="Pfam" id="PF12698"/>
    </source>
</evidence>
<feature type="transmembrane region" description="Helical" evidence="6">
    <location>
        <begin position="687"/>
        <end position="710"/>
    </location>
</feature>
<feature type="transmembrane region" description="Helical" evidence="6">
    <location>
        <begin position="531"/>
        <end position="550"/>
    </location>
</feature>
<keyword evidence="2 6" id="KW-0812">Transmembrane</keyword>
<feature type="domain" description="ABC-2 type transporter transmembrane" evidence="7">
    <location>
        <begin position="560"/>
        <end position="695"/>
    </location>
</feature>
<reference evidence="8" key="1">
    <citation type="submission" date="2023-05" db="EMBL/GenBank/DDBJ databases">
        <title>[olsenella] sp. nov., isolated from a pig farm feces dump.</title>
        <authorList>
            <person name="Chang Y.-H."/>
        </authorList>
    </citation>
    <scope>NUCLEOTIDE SEQUENCE</scope>
    <source>
        <strain evidence="8">YH-ols2217</strain>
    </source>
</reference>
<evidence type="ECO:0000256" key="2">
    <source>
        <dbReference type="ARBA" id="ARBA00022692"/>
    </source>
</evidence>
<dbReference type="PANTHER" id="PTHR43077">
    <property type="entry name" value="TRANSPORT PERMEASE YVFS-RELATED"/>
    <property type="match status" value="1"/>
</dbReference>
<gene>
    <name evidence="8" type="ORF">QJ043_04985</name>
</gene>
<evidence type="ECO:0000256" key="1">
    <source>
        <dbReference type="ARBA" id="ARBA00004141"/>
    </source>
</evidence>
<dbReference type="Pfam" id="PF12698">
    <property type="entry name" value="ABC2_membrane_3"/>
    <property type="match status" value="1"/>
</dbReference>
<dbReference type="InterPro" id="IPR051328">
    <property type="entry name" value="T7SS_ABC-Transporter"/>
</dbReference>
<feature type="region of interest" description="Disordered" evidence="5">
    <location>
        <begin position="845"/>
        <end position="876"/>
    </location>
</feature>
<keyword evidence="4 6" id="KW-0472">Membrane</keyword>
<feature type="transmembrane region" description="Helical" evidence="6">
    <location>
        <begin position="570"/>
        <end position="593"/>
    </location>
</feature>
<evidence type="ECO:0000256" key="6">
    <source>
        <dbReference type="SAM" id="Phobius"/>
    </source>
</evidence>